<keyword evidence="7 9" id="KW-0051">Antiviral defense</keyword>
<evidence type="ECO:0000256" key="2">
    <source>
        <dbReference type="ARBA" id="ARBA00022723"/>
    </source>
</evidence>
<dbReference type="GO" id="GO:0046872">
    <property type="term" value="F:metal ion binding"/>
    <property type="evidence" value="ECO:0007669"/>
    <property type="project" value="UniProtKB-KW"/>
</dbReference>
<name>A0A3G1L257_FORW1</name>
<accession>A0A3G1L257</accession>
<dbReference type="Proteomes" id="UP000323521">
    <property type="component" value="Chromosome"/>
</dbReference>
<dbReference type="Pfam" id="PF01930">
    <property type="entry name" value="Cas_Cas4"/>
    <property type="match status" value="1"/>
</dbReference>
<feature type="domain" description="DUF83" evidence="10">
    <location>
        <begin position="1"/>
        <end position="156"/>
    </location>
</feature>
<sequence>MWYYHVCHREVWLMCHNIVPDQSDQNVDYGRFLQENAYQRDKKEISVGHLKFDMVRRKDGQLIVGEVKKSSKHELSAKMQLALYLTELSALGIQAKGELLFPQEKKKVEVELTPELREIVEKSKHDILRIAYLPAPPPVTKNKFCRNCAYAEMCWA</sequence>
<dbReference type="GO" id="GO:0051607">
    <property type="term" value="P:defense response to virus"/>
    <property type="evidence" value="ECO:0007669"/>
    <property type="project" value="UniProtKB-KW"/>
</dbReference>
<dbReference type="PANTHER" id="PTHR37168:SF2">
    <property type="entry name" value="CRISPR-ASSOCIATED EXONUCLEASE CAS4"/>
    <property type="match status" value="1"/>
</dbReference>
<dbReference type="EC" id="3.1.12.1" evidence="9"/>
<organism evidence="11 12">
    <name type="scientific">Formimonas warabiya</name>
    <dbReference type="NCBI Taxonomy" id="1761012"/>
    <lineage>
        <taxon>Bacteria</taxon>
        <taxon>Bacillati</taxon>
        <taxon>Bacillota</taxon>
        <taxon>Clostridia</taxon>
        <taxon>Eubacteriales</taxon>
        <taxon>Peptococcaceae</taxon>
        <taxon>Candidatus Formimonas</taxon>
    </lineage>
</organism>
<evidence type="ECO:0000256" key="4">
    <source>
        <dbReference type="ARBA" id="ARBA00022839"/>
    </source>
</evidence>
<evidence type="ECO:0000256" key="6">
    <source>
        <dbReference type="ARBA" id="ARBA00023014"/>
    </source>
</evidence>
<evidence type="ECO:0000256" key="9">
    <source>
        <dbReference type="RuleBase" id="RU365022"/>
    </source>
</evidence>
<keyword evidence="8 9" id="KW-0464">Manganese</keyword>
<comment type="similarity">
    <text evidence="9">Belongs to the CRISPR-associated exonuclease Cas4 family.</text>
</comment>
<evidence type="ECO:0000313" key="11">
    <source>
        <dbReference type="EMBL" id="ATW28866.1"/>
    </source>
</evidence>
<evidence type="ECO:0000256" key="5">
    <source>
        <dbReference type="ARBA" id="ARBA00023004"/>
    </source>
</evidence>
<protein>
    <recommendedName>
        <fullName evidence="9">CRISPR-associated exonuclease Cas4</fullName>
        <ecNumber evidence="9">3.1.12.1</ecNumber>
    </recommendedName>
</protein>
<dbReference type="InterPro" id="IPR011604">
    <property type="entry name" value="PDDEXK-like_dom_sf"/>
</dbReference>
<dbReference type="AlphaFoldDB" id="A0A3G1L257"/>
<dbReference type="PANTHER" id="PTHR37168">
    <property type="entry name" value="CRISPR-ASSOCIATED EXONUCLEASE CAS4"/>
    <property type="match status" value="1"/>
</dbReference>
<dbReference type="OrthoDB" id="9794720at2"/>
<dbReference type="NCBIfam" id="TIGR00372">
    <property type="entry name" value="cas4"/>
    <property type="match status" value="1"/>
</dbReference>
<dbReference type="InterPro" id="IPR013343">
    <property type="entry name" value="CRISPR-assoc_prot_Cas4"/>
</dbReference>
<dbReference type="KEGG" id="fwa:DCMF_24115"/>
<dbReference type="GO" id="GO:0004527">
    <property type="term" value="F:exonuclease activity"/>
    <property type="evidence" value="ECO:0007669"/>
    <property type="project" value="UniProtKB-KW"/>
</dbReference>
<dbReference type="RefSeq" id="WP_148138058.1">
    <property type="nucleotide sequence ID" value="NZ_CP017634.1"/>
</dbReference>
<gene>
    <name evidence="11" type="ORF">DCMF_24115</name>
</gene>
<keyword evidence="6 9" id="KW-0411">Iron-sulfur</keyword>
<evidence type="ECO:0000256" key="8">
    <source>
        <dbReference type="ARBA" id="ARBA00023211"/>
    </source>
</evidence>
<reference evidence="11 12" key="1">
    <citation type="submission" date="2016-10" db="EMBL/GenBank/DDBJ databases">
        <title>Complete Genome Sequence of Peptococcaceae strain DCMF.</title>
        <authorList>
            <person name="Edwards R.J."/>
            <person name="Holland S.I."/>
            <person name="Deshpande N.P."/>
            <person name="Wong Y.K."/>
            <person name="Ertan H."/>
            <person name="Manefield M."/>
            <person name="Russell T.L."/>
            <person name="Lee M.J."/>
        </authorList>
    </citation>
    <scope>NUCLEOTIDE SEQUENCE [LARGE SCALE GENOMIC DNA]</scope>
    <source>
        <strain evidence="11 12">DCMF</strain>
    </source>
</reference>
<comment type="cofactor">
    <cofactor evidence="9">
        <name>Mg(2+)</name>
        <dbReference type="ChEBI" id="CHEBI:18420"/>
    </cofactor>
    <cofactor evidence="9">
        <name>Mn(2+)</name>
        <dbReference type="ChEBI" id="CHEBI:29035"/>
    </cofactor>
    <text evidence="9">Mg(2+) or Mn(2+) required for ssDNA cleavage activity.</text>
</comment>
<keyword evidence="2 9" id="KW-0479">Metal-binding</keyword>
<evidence type="ECO:0000259" key="10">
    <source>
        <dbReference type="Pfam" id="PF01930"/>
    </source>
</evidence>
<keyword evidence="1 9" id="KW-0540">Nuclease</keyword>
<keyword evidence="5 9" id="KW-0408">Iron</keyword>
<evidence type="ECO:0000313" key="12">
    <source>
        <dbReference type="Proteomes" id="UP000323521"/>
    </source>
</evidence>
<evidence type="ECO:0000256" key="7">
    <source>
        <dbReference type="ARBA" id="ARBA00023118"/>
    </source>
</evidence>
<keyword evidence="12" id="KW-1185">Reference proteome</keyword>
<dbReference type="Gene3D" id="3.90.320.10">
    <property type="match status" value="1"/>
</dbReference>
<comment type="function">
    <text evidence="9">CRISPR (clustered regularly interspaced short palindromic repeat) is an adaptive immune system that provides protection against mobile genetic elements (viruses, transposable elements and conjugative plasmids). CRISPR clusters contain sequences complementary to antecedent mobile elements and target invading nucleic acids. CRISPR clusters are transcribed and processed into CRISPR RNA (crRNA).</text>
</comment>
<evidence type="ECO:0000256" key="1">
    <source>
        <dbReference type="ARBA" id="ARBA00022722"/>
    </source>
</evidence>
<dbReference type="InterPro" id="IPR022765">
    <property type="entry name" value="Dna2/Cas4_DUF83"/>
</dbReference>
<comment type="cofactor">
    <cofactor evidence="9">
        <name>iron-sulfur cluster</name>
        <dbReference type="ChEBI" id="CHEBI:30408"/>
    </cofactor>
</comment>
<keyword evidence="4 9" id="KW-0269">Exonuclease</keyword>
<keyword evidence="3 9" id="KW-0378">Hydrolase</keyword>
<proteinExistence type="inferred from homology"/>
<dbReference type="EMBL" id="CP017634">
    <property type="protein sequence ID" value="ATW28866.1"/>
    <property type="molecule type" value="Genomic_DNA"/>
</dbReference>
<dbReference type="GO" id="GO:0051536">
    <property type="term" value="F:iron-sulfur cluster binding"/>
    <property type="evidence" value="ECO:0007669"/>
    <property type="project" value="UniProtKB-KW"/>
</dbReference>
<evidence type="ECO:0000256" key="3">
    <source>
        <dbReference type="ARBA" id="ARBA00022801"/>
    </source>
</evidence>